<keyword evidence="5" id="KW-0072">Autophagy</keyword>
<dbReference type="SUPFAM" id="SSF54236">
    <property type="entry name" value="Ubiquitin-like"/>
    <property type="match status" value="1"/>
</dbReference>
<dbReference type="EMBL" id="JACVVK020000151">
    <property type="protein sequence ID" value="KAK7488382.1"/>
    <property type="molecule type" value="Genomic_DNA"/>
</dbReference>
<dbReference type="GO" id="GO:0016020">
    <property type="term" value="C:membrane"/>
    <property type="evidence" value="ECO:0007669"/>
    <property type="project" value="UniProtKB-SubCell"/>
</dbReference>
<dbReference type="PANTHER" id="PTHR10969">
    <property type="entry name" value="MICROTUBULE-ASSOCIATED PROTEINS 1A/1B LIGHT CHAIN 3-RELATED"/>
    <property type="match status" value="1"/>
</dbReference>
<dbReference type="Proteomes" id="UP001519460">
    <property type="component" value="Unassembled WGS sequence"/>
</dbReference>
<evidence type="ECO:0000256" key="1">
    <source>
        <dbReference type="ARBA" id="ARBA00004370"/>
    </source>
</evidence>
<evidence type="ECO:0000256" key="4">
    <source>
        <dbReference type="ARBA" id="ARBA00023288"/>
    </source>
</evidence>
<evidence type="ECO:0000256" key="2">
    <source>
        <dbReference type="ARBA" id="ARBA00007293"/>
    </source>
</evidence>
<accession>A0ABD0KN80</accession>
<proteinExistence type="inferred from homology"/>
<dbReference type="Gene3D" id="3.10.20.90">
    <property type="entry name" value="Phosphatidylinositol 3-kinase Catalytic Subunit, Chain A, domain 1"/>
    <property type="match status" value="1"/>
</dbReference>
<evidence type="ECO:0000313" key="8">
    <source>
        <dbReference type="Proteomes" id="UP001519460"/>
    </source>
</evidence>
<gene>
    <name evidence="7" type="ORF">BaRGS_00020356</name>
</gene>
<dbReference type="Pfam" id="PF02991">
    <property type="entry name" value="ATG8"/>
    <property type="match status" value="1"/>
</dbReference>
<comment type="caution">
    <text evidence="7">The sequence shown here is derived from an EMBL/GenBank/DDBJ whole genome shotgun (WGS) entry which is preliminary data.</text>
</comment>
<comment type="subcellular location">
    <subcellularLocation>
        <location evidence="1">Membrane</location>
    </subcellularLocation>
</comment>
<dbReference type="InterPro" id="IPR004241">
    <property type="entry name" value="Atg8-like"/>
</dbReference>
<dbReference type="AlphaFoldDB" id="A0ABD0KN80"/>
<protein>
    <submittedName>
        <fullName evidence="7">Uncharacterized protein</fullName>
    </submittedName>
</protein>
<comment type="similarity">
    <text evidence="2 5">Belongs to the ATG8 family.</text>
</comment>
<dbReference type="InterPro" id="IPR029071">
    <property type="entry name" value="Ubiquitin-like_domsf"/>
</dbReference>
<organism evidence="7 8">
    <name type="scientific">Batillaria attramentaria</name>
    <dbReference type="NCBI Taxonomy" id="370345"/>
    <lineage>
        <taxon>Eukaryota</taxon>
        <taxon>Metazoa</taxon>
        <taxon>Spiralia</taxon>
        <taxon>Lophotrochozoa</taxon>
        <taxon>Mollusca</taxon>
        <taxon>Gastropoda</taxon>
        <taxon>Caenogastropoda</taxon>
        <taxon>Sorbeoconcha</taxon>
        <taxon>Cerithioidea</taxon>
        <taxon>Batillariidae</taxon>
        <taxon>Batillaria</taxon>
    </lineage>
</organism>
<feature type="region of interest" description="Disordered" evidence="6">
    <location>
        <begin position="82"/>
        <end position="114"/>
    </location>
</feature>
<name>A0ABD0KN80_9CAEN</name>
<evidence type="ECO:0000256" key="3">
    <source>
        <dbReference type="ARBA" id="ARBA00023136"/>
    </source>
</evidence>
<evidence type="ECO:0000256" key="6">
    <source>
        <dbReference type="SAM" id="MobiDB-lite"/>
    </source>
</evidence>
<reference evidence="7 8" key="1">
    <citation type="journal article" date="2023" name="Sci. Data">
        <title>Genome assembly of the Korean intertidal mud-creeper Batillaria attramentaria.</title>
        <authorList>
            <person name="Patra A.K."/>
            <person name="Ho P.T."/>
            <person name="Jun S."/>
            <person name="Lee S.J."/>
            <person name="Kim Y."/>
            <person name="Won Y.J."/>
        </authorList>
    </citation>
    <scope>NUCLEOTIDE SEQUENCE [LARGE SCALE GENOMIC DNA]</scope>
    <source>
        <strain evidence="7">Wonlab-2016</strain>
    </source>
</reference>
<sequence>MPESPDNTYKTFKQRKSFAVRKEEVQGIRNKFPTKIPVIVERYHKEKVLPMLDKTKFLVPQELTMSQFLTIISNAERGNLMSGQPKFSIPPAQARSALERTLQRRRKTSAQHGKWQLPVKSSIRLAKEKGAWGHFRRWERSSHLTGQLPPASSWAAPSQ</sequence>
<evidence type="ECO:0000313" key="7">
    <source>
        <dbReference type="EMBL" id="KAK7488382.1"/>
    </source>
</evidence>
<evidence type="ECO:0000256" key="5">
    <source>
        <dbReference type="RuleBase" id="RU004384"/>
    </source>
</evidence>
<keyword evidence="3" id="KW-0472">Membrane</keyword>
<keyword evidence="8" id="KW-1185">Reference proteome</keyword>
<keyword evidence="4" id="KW-0449">Lipoprotein</keyword>
<dbReference type="GO" id="GO:0006914">
    <property type="term" value="P:autophagy"/>
    <property type="evidence" value="ECO:0007669"/>
    <property type="project" value="UniProtKB-KW"/>
</dbReference>